<accession>A0A1H6W9A0</accession>
<feature type="domain" description="RNA polymerase sigma factor 70 region 4 type 2" evidence="6">
    <location>
        <begin position="129"/>
        <end position="181"/>
    </location>
</feature>
<keyword evidence="2" id="KW-0805">Transcription regulation</keyword>
<dbReference type="Gene3D" id="1.10.1740.10">
    <property type="match status" value="1"/>
</dbReference>
<dbReference type="Pfam" id="PF08281">
    <property type="entry name" value="Sigma70_r4_2"/>
    <property type="match status" value="1"/>
</dbReference>
<dbReference type="InterPro" id="IPR039425">
    <property type="entry name" value="RNA_pol_sigma-70-like"/>
</dbReference>
<evidence type="ECO:0000313" key="7">
    <source>
        <dbReference type="EMBL" id="SEJ09410.1"/>
    </source>
</evidence>
<dbReference type="Proteomes" id="UP000199420">
    <property type="component" value="Unassembled WGS sequence"/>
</dbReference>
<dbReference type="Pfam" id="PF04542">
    <property type="entry name" value="Sigma70_r2"/>
    <property type="match status" value="1"/>
</dbReference>
<evidence type="ECO:0000256" key="4">
    <source>
        <dbReference type="ARBA" id="ARBA00023163"/>
    </source>
</evidence>
<comment type="similarity">
    <text evidence="1">Belongs to the sigma-70 factor family. ECF subfamily.</text>
</comment>
<keyword evidence="3" id="KW-0731">Sigma factor</keyword>
<dbReference type="GO" id="GO:0006352">
    <property type="term" value="P:DNA-templated transcription initiation"/>
    <property type="evidence" value="ECO:0007669"/>
    <property type="project" value="InterPro"/>
</dbReference>
<organism evidence="7 8">
    <name type="scientific">Frateuria terrea</name>
    <dbReference type="NCBI Taxonomy" id="529704"/>
    <lineage>
        <taxon>Bacteria</taxon>
        <taxon>Pseudomonadati</taxon>
        <taxon>Pseudomonadota</taxon>
        <taxon>Gammaproteobacteria</taxon>
        <taxon>Lysobacterales</taxon>
        <taxon>Rhodanobacteraceae</taxon>
        <taxon>Frateuria</taxon>
    </lineage>
</organism>
<dbReference type="InterPro" id="IPR014284">
    <property type="entry name" value="RNA_pol_sigma-70_dom"/>
</dbReference>
<gene>
    <name evidence="7" type="ORF">SAMN04487997_2495</name>
</gene>
<dbReference type="STRING" id="529704.SAMN02927913_3158"/>
<evidence type="ECO:0000256" key="3">
    <source>
        <dbReference type="ARBA" id="ARBA00023082"/>
    </source>
</evidence>
<dbReference type="AlphaFoldDB" id="A0A1H6W9A0"/>
<dbReference type="RefSeq" id="WP_091339146.1">
    <property type="nucleotide sequence ID" value="NZ_FNYC01000004.1"/>
</dbReference>
<dbReference type="InterPro" id="IPR013249">
    <property type="entry name" value="RNA_pol_sigma70_r4_t2"/>
</dbReference>
<keyword evidence="8" id="KW-1185">Reference proteome</keyword>
<name>A0A1H6W9A0_9GAMM</name>
<dbReference type="NCBIfam" id="TIGR02937">
    <property type="entry name" value="sigma70-ECF"/>
    <property type="match status" value="1"/>
</dbReference>
<dbReference type="EMBL" id="FNYC01000004">
    <property type="protein sequence ID" value="SEJ09410.1"/>
    <property type="molecule type" value="Genomic_DNA"/>
</dbReference>
<dbReference type="SUPFAM" id="SSF88659">
    <property type="entry name" value="Sigma3 and sigma4 domains of RNA polymerase sigma factors"/>
    <property type="match status" value="1"/>
</dbReference>
<dbReference type="GO" id="GO:0016987">
    <property type="term" value="F:sigma factor activity"/>
    <property type="evidence" value="ECO:0007669"/>
    <property type="project" value="UniProtKB-KW"/>
</dbReference>
<evidence type="ECO:0000259" key="5">
    <source>
        <dbReference type="Pfam" id="PF04542"/>
    </source>
</evidence>
<dbReference type="InterPro" id="IPR013324">
    <property type="entry name" value="RNA_pol_sigma_r3/r4-like"/>
</dbReference>
<reference evidence="7 8" key="1">
    <citation type="submission" date="2016-10" db="EMBL/GenBank/DDBJ databases">
        <authorList>
            <person name="de Groot N.N."/>
        </authorList>
    </citation>
    <scope>NUCLEOTIDE SEQUENCE [LARGE SCALE GENOMIC DNA]</scope>
    <source>
        <strain evidence="7 8">DSM 26515</strain>
    </source>
</reference>
<dbReference type="CDD" id="cd06171">
    <property type="entry name" value="Sigma70_r4"/>
    <property type="match status" value="1"/>
</dbReference>
<feature type="domain" description="RNA polymerase sigma-70 region 2" evidence="5">
    <location>
        <begin position="27"/>
        <end position="93"/>
    </location>
</feature>
<dbReference type="GO" id="GO:0003677">
    <property type="term" value="F:DNA binding"/>
    <property type="evidence" value="ECO:0007669"/>
    <property type="project" value="InterPro"/>
</dbReference>
<dbReference type="OrthoDB" id="9803470at2"/>
<proteinExistence type="inferred from homology"/>
<evidence type="ECO:0000256" key="1">
    <source>
        <dbReference type="ARBA" id="ARBA00010641"/>
    </source>
</evidence>
<sequence>MDERSTNLDRELVDAVLRGAPGAFERLVRDYQGLCWHIIHRMVRHPEDARELCQETFLRVHQCLHQYRYESALKSWIGQVAYSIALRHLQRKRIPLLEPAADGDVPSPLENLGDDFDLEQAFGDAQVARRLHDAIDALPPVQRTVLTLYHLEEASIPEIAMITGLASGTIKSHLFRARLRLRTVLEGRLGVAV</sequence>
<dbReference type="PANTHER" id="PTHR43133:SF51">
    <property type="entry name" value="RNA POLYMERASE SIGMA FACTOR"/>
    <property type="match status" value="1"/>
</dbReference>
<dbReference type="InterPro" id="IPR007627">
    <property type="entry name" value="RNA_pol_sigma70_r2"/>
</dbReference>
<evidence type="ECO:0000256" key="2">
    <source>
        <dbReference type="ARBA" id="ARBA00023015"/>
    </source>
</evidence>
<dbReference type="Gene3D" id="1.10.10.10">
    <property type="entry name" value="Winged helix-like DNA-binding domain superfamily/Winged helix DNA-binding domain"/>
    <property type="match status" value="1"/>
</dbReference>
<keyword evidence="4" id="KW-0804">Transcription</keyword>
<evidence type="ECO:0000313" key="8">
    <source>
        <dbReference type="Proteomes" id="UP000199420"/>
    </source>
</evidence>
<dbReference type="InterPro" id="IPR036388">
    <property type="entry name" value="WH-like_DNA-bd_sf"/>
</dbReference>
<protein>
    <submittedName>
        <fullName evidence="7">RNA polymerase sigma-70 factor, ECF subfamily</fullName>
    </submittedName>
</protein>
<dbReference type="PANTHER" id="PTHR43133">
    <property type="entry name" value="RNA POLYMERASE ECF-TYPE SIGMA FACTO"/>
    <property type="match status" value="1"/>
</dbReference>
<dbReference type="InterPro" id="IPR013325">
    <property type="entry name" value="RNA_pol_sigma_r2"/>
</dbReference>
<evidence type="ECO:0000259" key="6">
    <source>
        <dbReference type="Pfam" id="PF08281"/>
    </source>
</evidence>
<dbReference type="SUPFAM" id="SSF88946">
    <property type="entry name" value="Sigma2 domain of RNA polymerase sigma factors"/>
    <property type="match status" value="1"/>
</dbReference>